<dbReference type="AlphaFoldDB" id="A0AA36DL93"/>
<keyword evidence="2" id="KW-1185">Reference proteome</keyword>
<gene>
    <name evidence="1" type="ORF">CYNAS_LOCUS1666</name>
</gene>
<proteinExistence type="predicted"/>
<feature type="non-terminal residue" evidence="1">
    <location>
        <position position="86"/>
    </location>
</feature>
<organism evidence="1 2">
    <name type="scientific">Cylicocyclus nassatus</name>
    <name type="common">Nematode worm</name>
    <dbReference type="NCBI Taxonomy" id="53992"/>
    <lineage>
        <taxon>Eukaryota</taxon>
        <taxon>Metazoa</taxon>
        <taxon>Ecdysozoa</taxon>
        <taxon>Nematoda</taxon>
        <taxon>Chromadorea</taxon>
        <taxon>Rhabditida</taxon>
        <taxon>Rhabditina</taxon>
        <taxon>Rhabditomorpha</taxon>
        <taxon>Strongyloidea</taxon>
        <taxon>Strongylidae</taxon>
        <taxon>Cylicocyclus</taxon>
    </lineage>
</organism>
<dbReference type="EMBL" id="CATQJL010000001">
    <property type="protein sequence ID" value="CAJ0589683.1"/>
    <property type="molecule type" value="Genomic_DNA"/>
</dbReference>
<dbReference type="Proteomes" id="UP001176961">
    <property type="component" value="Unassembled WGS sequence"/>
</dbReference>
<reference evidence="1" key="1">
    <citation type="submission" date="2023-07" db="EMBL/GenBank/DDBJ databases">
        <authorList>
            <consortium name="CYATHOMIX"/>
        </authorList>
    </citation>
    <scope>NUCLEOTIDE SEQUENCE</scope>
    <source>
        <strain evidence="1">N/A</strain>
    </source>
</reference>
<comment type="caution">
    <text evidence="1">The sequence shown here is derived from an EMBL/GenBank/DDBJ whole genome shotgun (WGS) entry which is preliminary data.</text>
</comment>
<evidence type="ECO:0000313" key="2">
    <source>
        <dbReference type="Proteomes" id="UP001176961"/>
    </source>
</evidence>
<sequence>MKPRLNESSWLFARRWNAHRTLQDEIAFEWRSLRAINCHVCDCTQSRTLCPSPRDGRFRRRDLVAQTTDFPGDEIAATKSWTLCPF</sequence>
<accession>A0AA36DL93</accession>
<evidence type="ECO:0000313" key="1">
    <source>
        <dbReference type="EMBL" id="CAJ0589683.1"/>
    </source>
</evidence>
<protein>
    <submittedName>
        <fullName evidence="1">Uncharacterized protein</fullName>
    </submittedName>
</protein>
<name>A0AA36DL93_CYLNA</name>